<dbReference type="WBParaSite" id="DME_0000318901-mRNA-1">
    <property type="protein sequence ID" value="DME_0000318901-mRNA-1"/>
    <property type="gene ID" value="DME_0000318901"/>
</dbReference>
<reference evidence="1 3" key="2">
    <citation type="submission" date="2018-11" db="EMBL/GenBank/DDBJ databases">
        <authorList>
            <consortium name="Pathogen Informatics"/>
        </authorList>
    </citation>
    <scope>NUCLEOTIDE SEQUENCE [LARGE SCALE GENOMIC DNA]</scope>
</reference>
<dbReference type="Proteomes" id="UP000038040">
    <property type="component" value="Unplaced"/>
</dbReference>
<accession>A0A0N4U843</accession>
<sequence>MNLQLLLNGCNLVNRCELSRSQDRELQRYIDANSHLLRYGYRDGESYSKKAFAYRFYLC</sequence>
<evidence type="ECO:0000313" key="1">
    <source>
        <dbReference type="EMBL" id="VDN57375.1"/>
    </source>
</evidence>
<dbReference type="OrthoDB" id="5838314at2759"/>
<dbReference type="AlphaFoldDB" id="A0A0N4U843"/>
<protein>
    <submittedName>
        <fullName evidence="1 4">Uncharacterized protein</fullName>
    </submittedName>
</protein>
<gene>
    <name evidence="1" type="ORF">DME_LOCUS7348</name>
</gene>
<evidence type="ECO:0000313" key="2">
    <source>
        <dbReference type="Proteomes" id="UP000038040"/>
    </source>
</evidence>
<name>A0A0N4U843_DRAME</name>
<keyword evidence="3" id="KW-1185">Reference proteome</keyword>
<organism evidence="2 4">
    <name type="scientific">Dracunculus medinensis</name>
    <name type="common">Guinea worm</name>
    <dbReference type="NCBI Taxonomy" id="318479"/>
    <lineage>
        <taxon>Eukaryota</taxon>
        <taxon>Metazoa</taxon>
        <taxon>Ecdysozoa</taxon>
        <taxon>Nematoda</taxon>
        <taxon>Chromadorea</taxon>
        <taxon>Rhabditida</taxon>
        <taxon>Spirurina</taxon>
        <taxon>Dracunculoidea</taxon>
        <taxon>Dracunculidae</taxon>
        <taxon>Dracunculus</taxon>
    </lineage>
</organism>
<dbReference type="Proteomes" id="UP000274756">
    <property type="component" value="Unassembled WGS sequence"/>
</dbReference>
<dbReference type="EMBL" id="UYYG01001160">
    <property type="protein sequence ID" value="VDN57375.1"/>
    <property type="molecule type" value="Genomic_DNA"/>
</dbReference>
<evidence type="ECO:0000313" key="3">
    <source>
        <dbReference type="Proteomes" id="UP000274756"/>
    </source>
</evidence>
<reference evidence="4" key="1">
    <citation type="submission" date="2017-02" db="UniProtKB">
        <authorList>
            <consortium name="WormBaseParasite"/>
        </authorList>
    </citation>
    <scope>IDENTIFICATION</scope>
</reference>
<proteinExistence type="predicted"/>
<evidence type="ECO:0000313" key="4">
    <source>
        <dbReference type="WBParaSite" id="DME_0000318901-mRNA-1"/>
    </source>
</evidence>